<evidence type="ECO:0000256" key="2">
    <source>
        <dbReference type="ARBA" id="ARBA00022525"/>
    </source>
</evidence>
<dbReference type="GO" id="GO:0009887">
    <property type="term" value="P:animal organ morphogenesis"/>
    <property type="evidence" value="ECO:0007669"/>
    <property type="project" value="TreeGrafter"/>
</dbReference>
<dbReference type="InParanoid" id="A0A7R8UGK7"/>
<evidence type="ECO:0000313" key="7">
    <source>
        <dbReference type="Proteomes" id="UP000594454"/>
    </source>
</evidence>
<dbReference type="Pfam" id="PF03045">
    <property type="entry name" value="DAN"/>
    <property type="match status" value="1"/>
</dbReference>
<reference evidence="6 7" key="1">
    <citation type="submission" date="2020-11" db="EMBL/GenBank/DDBJ databases">
        <authorList>
            <person name="Wallbank WR R."/>
            <person name="Pardo Diaz C."/>
            <person name="Kozak K."/>
            <person name="Martin S."/>
            <person name="Jiggins C."/>
            <person name="Moest M."/>
            <person name="Warren A I."/>
            <person name="Generalovic N T."/>
            <person name="Byers J.R.P. K."/>
            <person name="Montejo-Kovacevich G."/>
            <person name="Yen C E."/>
        </authorList>
    </citation>
    <scope>NUCLEOTIDE SEQUENCE [LARGE SCALE GENOMIC DNA]</scope>
</reference>
<evidence type="ECO:0000256" key="1">
    <source>
        <dbReference type="ARBA" id="ARBA00004613"/>
    </source>
</evidence>
<keyword evidence="3" id="KW-0732">Signal</keyword>
<evidence type="ECO:0000313" key="6">
    <source>
        <dbReference type="EMBL" id="CAD7080172.1"/>
    </source>
</evidence>
<protein>
    <recommendedName>
        <fullName evidence="5">CTCK domain-containing protein</fullName>
    </recommendedName>
</protein>
<dbReference type="SMART" id="SM00041">
    <property type="entry name" value="CT"/>
    <property type="match status" value="1"/>
</dbReference>
<dbReference type="GO" id="GO:0038098">
    <property type="term" value="P:sequestering of BMP from receptor via BMP binding"/>
    <property type="evidence" value="ECO:0007669"/>
    <property type="project" value="TreeGrafter"/>
</dbReference>
<accession>A0A7R8UGK7</accession>
<dbReference type="Gene3D" id="2.10.90.10">
    <property type="entry name" value="Cystine-knot cytokines"/>
    <property type="match status" value="1"/>
</dbReference>
<dbReference type="Proteomes" id="UP000594454">
    <property type="component" value="Chromosome 1"/>
</dbReference>
<dbReference type="GO" id="GO:0005615">
    <property type="term" value="C:extracellular space"/>
    <property type="evidence" value="ECO:0007669"/>
    <property type="project" value="TreeGrafter"/>
</dbReference>
<evidence type="ECO:0000259" key="5">
    <source>
        <dbReference type="SMART" id="SM00041"/>
    </source>
</evidence>
<dbReference type="InterPro" id="IPR006207">
    <property type="entry name" value="Cys_knot_C"/>
</dbReference>
<comment type="subcellular location">
    <subcellularLocation>
        <location evidence="1">Secreted</location>
    </subcellularLocation>
</comment>
<evidence type="ECO:0000256" key="4">
    <source>
        <dbReference type="ARBA" id="ARBA00023157"/>
    </source>
</evidence>
<dbReference type="GO" id="GO:0036122">
    <property type="term" value="F:BMP binding"/>
    <property type="evidence" value="ECO:0007669"/>
    <property type="project" value="TreeGrafter"/>
</dbReference>
<organism evidence="6 7">
    <name type="scientific">Hermetia illucens</name>
    <name type="common">Black soldier fly</name>
    <dbReference type="NCBI Taxonomy" id="343691"/>
    <lineage>
        <taxon>Eukaryota</taxon>
        <taxon>Metazoa</taxon>
        <taxon>Ecdysozoa</taxon>
        <taxon>Arthropoda</taxon>
        <taxon>Hexapoda</taxon>
        <taxon>Insecta</taxon>
        <taxon>Pterygota</taxon>
        <taxon>Neoptera</taxon>
        <taxon>Endopterygota</taxon>
        <taxon>Diptera</taxon>
        <taxon>Brachycera</taxon>
        <taxon>Stratiomyomorpha</taxon>
        <taxon>Stratiomyidae</taxon>
        <taxon>Hermetiinae</taxon>
        <taxon>Hermetia</taxon>
    </lineage>
</organism>
<keyword evidence="2" id="KW-0964">Secreted</keyword>
<keyword evidence="4" id="KW-1015">Disulfide bond</keyword>
<dbReference type="EMBL" id="LR899009">
    <property type="protein sequence ID" value="CAD7080172.1"/>
    <property type="molecule type" value="Genomic_DNA"/>
</dbReference>
<keyword evidence="7" id="KW-1185">Reference proteome</keyword>
<dbReference type="InterPro" id="IPR004133">
    <property type="entry name" value="DAN_dom"/>
</dbReference>
<dbReference type="AlphaFoldDB" id="A0A7R8UGK7"/>
<feature type="domain" description="CTCK" evidence="5">
    <location>
        <begin position="122"/>
        <end position="230"/>
    </location>
</feature>
<dbReference type="PANTHER" id="PTHR15283:SF4">
    <property type="entry name" value="BURSICON"/>
    <property type="match status" value="1"/>
</dbReference>
<proteinExistence type="predicted"/>
<dbReference type="InterPro" id="IPR029034">
    <property type="entry name" value="Cystine-knot_cytokine"/>
</dbReference>
<gene>
    <name evidence="6" type="ORF">HERILL_LOCUS3338</name>
</gene>
<dbReference type="PANTHER" id="PTHR15283">
    <property type="entry name" value="GREMLIN 1"/>
    <property type="match status" value="1"/>
</dbReference>
<evidence type="ECO:0000256" key="3">
    <source>
        <dbReference type="ARBA" id="ARBA00022729"/>
    </source>
</evidence>
<sequence>MNIRAIEQLLNERRMNGSQDDGGGQFIIQNDLEEDFTESTEAYRHRHRPPQYAVDYTYNGGPANRRNSNGIMIYNDSLRTSTLNSDVLADLQALRSDKILKSSKNALYVTRKEYLKKDWCKTEPLIQRIRETGCITRTIINRFCYGQCNSFYIPKSPKRKRPTGGRQSTTSLPEEFEDEDLTGAAFRSCGFCRPKKFTWMTVTLKCPSMVPQLRKKRVQRIKQCKCMPEPLS</sequence>
<dbReference type="OrthoDB" id="10061784at2759"/>
<dbReference type="GO" id="GO:0048018">
    <property type="term" value="F:receptor ligand activity"/>
    <property type="evidence" value="ECO:0007669"/>
    <property type="project" value="TreeGrafter"/>
</dbReference>
<name>A0A7R8UGK7_HERIL</name>